<feature type="domain" description="Serine-threonine/tyrosine-protein kinase catalytic" evidence="1">
    <location>
        <begin position="16"/>
        <end position="102"/>
    </location>
</feature>
<proteinExistence type="predicted"/>
<evidence type="ECO:0000313" key="2">
    <source>
        <dbReference type="EMBL" id="ESA06611.1"/>
    </source>
</evidence>
<dbReference type="EMBL" id="KI291403">
    <property type="protein sequence ID" value="ESA06611.1"/>
    <property type="molecule type" value="Genomic_DNA"/>
</dbReference>
<dbReference type="SUPFAM" id="SSF56112">
    <property type="entry name" value="Protein kinase-like (PK-like)"/>
    <property type="match status" value="1"/>
</dbReference>
<dbReference type="AlphaFoldDB" id="U9TTE3"/>
<reference evidence="2" key="1">
    <citation type="submission" date="2013-07" db="EMBL/GenBank/DDBJ databases">
        <title>The genome of an arbuscular mycorrhizal fungus provides insights into the evolution of the oldest plant symbiosis.</title>
        <authorList>
            <consortium name="DOE Joint Genome Institute"/>
            <person name="Tisserant E."/>
            <person name="Malbreil M."/>
            <person name="Kuo A."/>
            <person name="Kohler A."/>
            <person name="Symeonidi A."/>
            <person name="Balestrini R."/>
            <person name="Charron P."/>
            <person name="Duensing N."/>
            <person name="Frei-dit-Frey N."/>
            <person name="Gianinazzi-Pearson V."/>
            <person name="Gilbert B."/>
            <person name="Handa Y."/>
            <person name="Hijri M."/>
            <person name="Kaul R."/>
            <person name="Kawaguchi M."/>
            <person name="Krajinski F."/>
            <person name="Lammers P."/>
            <person name="Lapierre D."/>
            <person name="Masclaux F.G."/>
            <person name="Murat C."/>
            <person name="Morin E."/>
            <person name="Ndikumana S."/>
            <person name="Pagni M."/>
            <person name="Petitpierre D."/>
            <person name="Requena N."/>
            <person name="Rosikiewicz P."/>
            <person name="Riley R."/>
            <person name="Saito K."/>
            <person name="San Clemente H."/>
            <person name="Shapiro H."/>
            <person name="van Tuinen D."/>
            <person name="Becard G."/>
            <person name="Bonfante P."/>
            <person name="Paszkowski U."/>
            <person name="Shachar-Hill Y."/>
            <person name="Young J.P."/>
            <person name="Sanders I.R."/>
            <person name="Henrissat B."/>
            <person name="Rensing S.A."/>
            <person name="Grigoriev I.V."/>
            <person name="Corradi N."/>
            <person name="Roux C."/>
            <person name="Martin F."/>
        </authorList>
    </citation>
    <scope>NUCLEOTIDE SEQUENCE</scope>
    <source>
        <strain evidence="2">DAOM 197198</strain>
    </source>
</reference>
<organism evidence="2">
    <name type="scientific">Rhizophagus irregularis (strain DAOM 181602 / DAOM 197198 / MUCL 43194)</name>
    <name type="common">Arbuscular mycorrhizal fungus</name>
    <name type="synonym">Glomus intraradices</name>
    <dbReference type="NCBI Taxonomy" id="747089"/>
    <lineage>
        <taxon>Eukaryota</taxon>
        <taxon>Fungi</taxon>
        <taxon>Fungi incertae sedis</taxon>
        <taxon>Mucoromycota</taxon>
        <taxon>Glomeromycotina</taxon>
        <taxon>Glomeromycetes</taxon>
        <taxon>Glomerales</taxon>
        <taxon>Glomeraceae</taxon>
        <taxon>Rhizophagus</taxon>
    </lineage>
</organism>
<dbReference type="Pfam" id="PF07714">
    <property type="entry name" value="PK_Tyr_Ser-Thr"/>
    <property type="match status" value="1"/>
</dbReference>
<dbReference type="Gene3D" id="1.10.510.10">
    <property type="entry name" value="Transferase(Phosphotransferase) domain 1"/>
    <property type="match status" value="1"/>
</dbReference>
<gene>
    <name evidence="2" type="ORF">GLOINDRAFT_99196</name>
</gene>
<dbReference type="GO" id="GO:0004672">
    <property type="term" value="F:protein kinase activity"/>
    <property type="evidence" value="ECO:0007669"/>
    <property type="project" value="InterPro"/>
</dbReference>
<sequence>LAMLAILYDSLSIQRGLQSYHVAIKSLLYNNNECMNEIVREVGIIQLYHQLNYCSISKIYGVTRKGKDKSFSLVLEFADNGEMIDYFRNSLSMEDTTNYLKFALINVNVIYVYSLFKLLKYNNKNSIASRVKLKHGGSIGQRNFLVVEFLRHYHGELNCLLILHTGINISSLYTIIYFDNVIQQRIKQ</sequence>
<protein>
    <recommendedName>
        <fullName evidence="1">Serine-threonine/tyrosine-protein kinase catalytic domain-containing protein</fullName>
    </recommendedName>
</protein>
<dbReference type="InterPro" id="IPR011009">
    <property type="entry name" value="Kinase-like_dom_sf"/>
</dbReference>
<feature type="non-terminal residue" evidence="2">
    <location>
        <position position="1"/>
    </location>
</feature>
<accession>U9TTE3</accession>
<dbReference type="InterPro" id="IPR001245">
    <property type="entry name" value="Ser-Thr/Tyr_kinase_cat_dom"/>
</dbReference>
<evidence type="ECO:0000259" key="1">
    <source>
        <dbReference type="Pfam" id="PF07714"/>
    </source>
</evidence>
<name>U9TTE3_RHIID</name>
<dbReference type="HOGENOM" id="CLU_1441753_0_0_1"/>